<sequence length="291" mass="32162">MTDNIIKEGYMYGGWRAPENLWRGLTTSIHDDNVAKKVGMRGGTIPGTIHLSLFAPVALEIFGDKWFEKGCLSLYYTFATTDKEEVRAIVKMPPEGAENVQVEARGEMKNGQVIAKGTLSVGEPNESSYLQGLDLVSSDPKELRILEGLKVGDDLKQRDVLVTQENADRGLKSITDHLDYYKGKSPWGNSILSPTAIFTLMSLGSDRLDAEKSKAVPFYGATEIRNINGPVLVGIPYIATGKIACVGVSRKTEFFWIDCDLREKENGKLIASVRHMNRFMKAGSAFYKDGQ</sequence>
<evidence type="ECO:0008006" key="2">
    <source>
        <dbReference type="Google" id="ProtNLM"/>
    </source>
</evidence>
<evidence type="ECO:0000313" key="1">
    <source>
        <dbReference type="EMBL" id="KKN37213.1"/>
    </source>
</evidence>
<organism evidence="1">
    <name type="scientific">marine sediment metagenome</name>
    <dbReference type="NCBI Taxonomy" id="412755"/>
    <lineage>
        <taxon>unclassified sequences</taxon>
        <taxon>metagenomes</taxon>
        <taxon>ecological metagenomes</taxon>
    </lineage>
</organism>
<proteinExistence type="predicted"/>
<accession>A0A0F9T6U2</accession>
<dbReference type="AlphaFoldDB" id="A0A0F9T6U2"/>
<name>A0A0F9T6U2_9ZZZZ</name>
<reference evidence="1" key="1">
    <citation type="journal article" date="2015" name="Nature">
        <title>Complex archaea that bridge the gap between prokaryotes and eukaryotes.</title>
        <authorList>
            <person name="Spang A."/>
            <person name="Saw J.H."/>
            <person name="Jorgensen S.L."/>
            <person name="Zaremba-Niedzwiedzka K."/>
            <person name="Martijn J."/>
            <person name="Lind A.E."/>
            <person name="van Eijk R."/>
            <person name="Schleper C."/>
            <person name="Guy L."/>
            <person name="Ettema T.J."/>
        </authorList>
    </citation>
    <scope>NUCLEOTIDE SEQUENCE</scope>
</reference>
<gene>
    <name evidence="1" type="ORF">LCGC14_0765850</name>
</gene>
<comment type="caution">
    <text evidence="1">The sequence shown here is derived from an EMBL/GenBank/DDBJ whole genome shotgun (WGS) entry which is preliminary data.</text>
</comment>
<protein>
    <recommendedName>
        <fullName evidence="2">N-terminal of MaoC-like dehydratase domain-containing protein</fullName>
    </recommendedName>
</protein>
<dbReference type="EMBL" id="LAZR01001910">
    <property type="protein sequence ID" value="KKN37213.1"/>
    <property type="molecule type" value="Genomic_DNA"/>
</dbReference>